<keyword evidence="3" id="KW-1185">Reference proteome</keyword>
<dbReference type="EMBL" id="JBBXMP010000533">
    <property type="protein sequence ID" value="KAL0057454.1"/>
    <property type="molecule type" value="Genomic_DNA"/>
</dbReference>
<feature type="region of interest" description="Disordered" evidence="1">
    <location>
        <begin position="64"/>
        <end position="99"/>
    </location>
</feature>
<gene>
    <name evidence="2" type="ORF">AAF712_015904</name>
</gene>
<feature type="compositionally biased region" description="Acidic residues" evidence="1">
    <location>
        <begin position="1"/>
        <end position="13"/>
    </location>
</feature>
<reference evidence="2 3" key="1">
    <citation type="submission" date="2024-05" db="EMBL/GenBank/DDBJ databases">
        <title>A draft genome resource for the thread blight pathogen Marasmius tenuissimus strain MS-2.</title>
        <authorList>
            <person name="Yulfo-Soto G.E."/>
            <person name="Baruah I.K."/>
            <person name="Amoako-Attah I."/>
            <person name="Bukari Y."/>
            <person name="Meinhardt L.W."/>
            <person name="Bailey B.A."/>
            <person name="Cohen S.P."/>
        </authorList>
    </citation>
    <scope>NUCLEOTIDE SEQUENCE [LARGE SCALE GENOMIC DNA]</scope>
    <source>
        <strain evidence="2 3">MS-2</strain>
    </source>
</reference>
<evidence type="ECO:0000256" key="1">
    <source>
        <dbReference type="SAM" id="MobiDB-lite"/>
    </source>
</evidence>
<organism evidence="2 3">
    <name type="scientific">Marasmius tenuissimus</name>
    <dbReference type="NCBI Taxonomy" id="585030"/>
    <lineage>
        <taxon>Eukaryota</taxon>
        <taxon>Fungi</taxon>
        <taxon>Dikarya</taxon>
        <taxon>Basidiomycota</taxon>
        <taxon>Agaricomycotina</taxon>
        <taxon>Agaricomycetes</taxon>
        <taxon>Agaricomycetidae</taxon>
        <taxon>Agaricales</taxon>
        <taxon>Marasmiineae</taxon>
        <taxon>Marasmiaceae</taxon>
        <taxon>Marasmius</taxon>
    </lineage>
</organism>
<accession>A0ABR2Z895</accession>
<evidence type="ECO:0000313" key="2">
    <source>
        <dbReference type="EMBL" id="KAL0057454.1"/>
    </source>
</evidence>
<dbReference type="Proteomes" id="UP001437256">
    <property type="component" value="Unassembled WGS sequence"/>
</dbReference>
<comment type="caution">
    <text evidence="2">The sequence shown here is derived from an EMBL/GenBank/DDBJ whole genome shotgun (WGS) entry which is preliminary data.</text>
</comment>
<feature type="compositionally biased region" description="Basic and acidic residues" evidence="1">
    <location>
        <begin position="22"/>
        <end position="31"/>
    </location>
</feature>
<evidence type="ECO:0000313" key="3">
    <source>
        <dbReference type="Proteomes" id="UP001437256"/>
    </source>
</evidence>
<feature type="region of interest" description="Disordered" evidence="1">
    <location>
        <begin position="1"/>
        <end position="52"/>
    </location>
</feature>
<proteinExistence type="predicted"/>
<sequence length="99" mass="11034">MELDPEDGVESNSEDGSQFGSMEDRIPKPDSQDTLDPEECSTPPSDEGTMTRWVKRLGFLKNTYTSSSRDESNLSRAGGQGTERKEIDSDAWSLVDRED</sequence>
<name>A0ABR2Z895_9AGAR</name>
<protein>
    <submittedName>
        <fullName evidence="2">Uncharacterized protein</fullName>
    </submittedName>
</protein>